<proteinExistence type="predicted"/>
<evidence type="ECO:0000313" key="3">
    <source>
        <dbReference type="Proteomes" id="UP000597038"/>
    </source>
</evidence>
<keyword evidence="1" id="KW-0812">Transmembrane</keyword>
<accession>A0ABS0QLK5</accession>
<feature type="transmembrane region" description="Helical" evidence="1">
    <location>
        <begin position="39"/>
        <end position="58"/>
    </location>
</feature>
<keyword evidence="1" id="KW-1133">Transmembrane helix</keyword>
<organism evidence="2 3">
    <name type="scientific">Staphylococcus felis</name>
    <dbReference type="NCBI Taxonomy" id="46127"/>
    <lineage>
        <taxon>Bacteria</taxon>
        <taxon>Bacillati</taxon>
        <taxon>Bacillota</taxon>
        <taxon>Bacilli</taxon>
        <taxon>Bacillales</taxon>
        <taxon>Staphylococcaceae</taxon>
        <taxon>Staphylococcus</taxon>
    </lineage>
</organism>
<keyword evidence="3" id="KW-1185">Reference proteome</keyword>
<dbReference type="RefSeq" id="WP_115870747.1">
    <property type="nucleotide sequence ID" value="NZ_JAEDAQ010000002.1"/>
</dbReference>
<protein>
    <submittedName>
        <fullName evidence="2">Uncharacterized protein</fullName>
    </submittedName>
</protein>
<dbReference type="Proteomes" id="UP000597038">
    <property type="component" value="Unassembled WGS sequence"/>
</dbReference>
<reference evidence="2 3" key="1">
    <citation type="submission" date="2020-12" db="EMBL/GenBank/DDBJ databases">
        <title>Genomic analysis of Staphylococcus felis from a cat with skin infection.</title>
        <authorList>
            <person name="Aslantas O."/>
            <person name="Keskin O."/>
            <person name="Buyukaltay K."/>
            <person name="Gullu Yucetepe A."/>
        </authorList>
    </citation>
    <scope>NUCLEOTIDE SEQUENCE [LARGE SCALE GENOMIC DNA]</scope>
    <source>
        <strain evidence="2 3">HARRANVET</strain>
    </source>
</reference>
<comment type="caution">
    <text evidence="2">The sequence shown here is derived from an EMBL/GenBank/DDBJ whole genome shotgun (WGS) entry which is preliminary data.</text>
</comment>
<dbReference type="EMBL" id="JAEDAQ010000002">
    <property type="protein sequence ID" value="MBH9580103.1"/>
    <property type="molecule type" value="Genomic_DNA"/>
</dbReference>
<name>A0ABS0QLK5_9STAP</name>
<gene>
    <name evidence="2" type="ORF">I9026_01790</name>
</gene>
<sequence>MNYLSKLMKNVELTLIVVLLLALKISVFSGHLVPTIFLIDNFITVLLVFSALDLYVILKREYKRKYSNEFKSGKGVSK</sequence>
<evidence type="ECO:0000313" key="2">
    <source>
        <dbReference type="EMBL" id="MBH9580103.1"/>
    </source>
</evidence>
<keyword evidence="1" id="KW-0472">Membrane</keyword>
<evidence type="ECO:0000256" key="1">
    <source>
        <dbReference type="SAM" id="Phobius"/>
    </source>
</evidence>